<proteinExistence type="predicted"/>
<keyword evidence="1" id="KW-0472">Membrane</keyword>
<gene>
    <name evidence="2" type="ORF">BDV26DRAFT_59146</name>
</gene>
<dbReference type="EMBL" id="ML736305">
    <property type="protein sequence ID" value="KAE8373739.1"/>
    <property type="molecule type" value="Genomic_DNA"/>
</dbReference>
<keyword evidence="1" id="KW-1133">Transmembrane helix</keyword>
<reference evidence="2 3" key="1">
    <citation type="submission" date="2019-04" db="EMBL/GenBank/DDBJ databases">
        <title>Friends and foes A comparative genomics studyof 23 Aspergillus species from section Flavi.</title>
        <authorList>
            <consortium name="DOE Joint Genome Institute"/>
            <person name="Kjaerbolling I."/>
            <person name="Vesth T."/>
            <person name="Frisvad J.C."/>
            <person name="Nybo J.L."/>
            <person name="Theobald S."/>
            <person name="Kildgaard S."/>
            <person name="Isbrandt T."/>
            <person name="Kuo A."/>
            <person name="Sato A."/>
            <person name="Lyhne E.K."/>
            <person name="Kogle M.E."/>
            <person name="Wiebenga A."/>
            <person name="Kun R.S."/>
            <person name="Lubbers R.J."/>
            <person name="Makela M.R."/>
            <person name="Barry K."/>
            <person name="Chovatia M."/>
            <person name="Clum A."/>
            <person name="Daum C."/>
            <person name="Haridas S."/>
            <person name="He G."/>
            <person name="LaButti K."/>
            <person name="Lipzen A."/>
            <person name="Mondo S."/>
            <person name="Riley R."/>
            <person name="Salamov A."/>
            <person name="Simmons B.A."/>
            <person name="Magnuson J.K."/>
            <person name="Henrissat B."/>
            <person name="Mortensen U.H."/>
            <person name="Larsen T.O."/>
            <person name="Devries R.P."/>
            <person name="Grigoriev I.V."/>
            <person name="Machida M."/>
            <person name="Baker S.E."/>
            <person name="Andersen M.R."/>
        </authorList>
    </citation>
    <scope>NUCLEOTIDE SEQUENCE [LARGE SCALE GENOMIC DNA]</scope>
    <source>
        <strain evidence="2 3">IBT 29228</strain>
    </source>
</reference>
<keyword evidence="3" id="KW-1185">Reference proteome</keyword>
<evidence type="ECO:0000313" key="3">
    <source>
        <dbReference type="Proteomes" id="UP000326198"/>
    </source>
</evidence>
<dbReference type="AlphaFoldDB" id="A0A5N7AXI3"/>
<feature type="transmembrane region" description="Helical" evidence="1">
    <location>
        <begin position="12"/>
        <end position="32"/>
    </location>
</feature>
<evidence type="ECO:0000313" key="2">
    <source>
        <dbReference type="EMBL" id="KAE8373739.1"/>
    </source>
</evidence>
<protein>
    <submittedName>
        <fullName evidence="2">Uncharacterized protein</fullName>
    </submittedName>
</protein>
<organism evidence="2 3">
    <name type="scientific">Aspergillus bertholletiae</name>
    <dbReference type="NCBI Taxonomy" id="1226010"/>
    <lineage>
        <taxon>Eukaryota</taxon>
        <taxon>Fungi</taxon>
        <taxon>Dikarya</taxon>
        <taxon>Ascomycota</taxon>
        <taxon>Pezizomycotina</taxon>
        <taxon>Eurotiomycetes</taxon>
        <taxon>Eurotiomycetidae</taxon>
        <taxon>Eurotiales</taxon>
        <taxon>Aspergillaceae</taxon>
        <taxon>Aspergillus</taxon>
        <taxon>Aspergillus subgen. Circumdati</taxon>
    </lineage>
</organism>
<accession>A0A5N7AXI3</accession>
<dbReference type="Proteomes" id="UP000326198">
    <property type="component" value="Unassembled WGS sequence"/>
</dbReference>
<keyword evidence="1" id="KW-0812">Transmembrane</keyword>
<name>A0A5N7AXI3_9EURO</name>
<evidence type="ECO:0000256" key="1">
    <source>
        <dbReference type="SAM" id="Phobius"/>
    </source>
</evidence>
<sequence length="50" mass="5930">MVRFETSALYTIRMLFFLLPLYLVPTSAWIYYPGIRVLPLRSTFPINKYG</sequence>